<comment type="caution">
    <text evidence="2">The sequence shown here is derived from an EMBL/GenBank/DDBJ whole genome shotgun (WGS) entry which is preliminary data.</text>
</comment>
<organism evidence="2 3">
    <name type="scientific">Mongoliitalea lutea</name>
    <dbReference type="NCBI Taxonomy" id="849756"/>
    <lineage>
        <taxon>Bacteria</taxon>
        <taxon>Pseudomonadati</taxon>
        <taxon>Bacteroidota</taxon>
        <taxon>Cytophagia</taxon>
        <taxon>Cytophagales</taxon>
        <taxon>Cyclobacteriaceae</taxon>
        <taxon>Mongoliitalea</taxon>
    </lineage>
</organism>
<feature type="transmembrane region" description="Helical" evidence="1">
    <location>
        <begin position="94"/>
        <end position="121"/>
    </location>
</feature>
<evidence type="ECO:0000256" key="1">
    <source>
        <dbReference type="SAM" id="Phobius"/>
    </source>
</evidence>
<evidence type="ECO:0000313" key="3">
    <source>
        <dbReference type="Proteomes" id="UP000642809"/>
    </source>
</evidence>
<protein>
    <recommendedName>
        <fullName evidence="4">DNA topoisomerase IV</fullName>
    </recommendedName>
</protein>
<feature type="transmembrane region" description="Helical" evidence="1">
    <location>
        <begin position="133"/>
        <end position="154"/>
    </location>
</feature>
<keyword evidence="3" id="KW-1185">Reference proteome</keyword>
<accession>A0A8J3CWN8</accession>
<evidence type="ECO:0008006" key="4">
    <source>
        <dbReference type="Google" id="ProtNLM"/>
    </source>
</evidence>
<name>A0A8J3CWN8_9BACT</name>
<dbReference type="AlphaFoldDB" id="A0A8J3CWN8"/>
<dbReference type="Proteomes" id="UP000642809">
    <property type="component" value="Unassembled WGS sequence"/>
</dbReference>
<sequence length="166" mass="19206">MYIRFGKVFHGLTILLFLFVFLYFYAALSDRIAYAVDEDGGWLKTITKGTFFYTGLIIFGLLNVILAVPGKMIENGSIASLKRLFPVGDIFREYILLWIYSFIGIINVSLSILTLFVHSINNQNEISADSFSFFFYLVPIFFLTWILALFWILFKKFQDIKENSPS</sequence>
<keyword evidence="1" id="KW-0812">Transmembrane</keyword>
<feature type="transmembrane region" description="Helical" evidence="1">
    <location>
        <begin position="51"/>
        <end position="73"/>
    </location>
</feature>
<keyword evidence="1" id="KW-0472">Membrane</keyword>
<evidence type="ECO:0000313" key="2">
    <source>
        <dbReference type="EMBL" id="GHB29266.1"/>
    </source>
</evidence>
<gene>
    <name evidence="2" type="ORF">GCM10008106_07720</name>
</gene>
<dbReference type="EMBL" id="BMYF01000003">
    <property type="protein sequence ID" value="GHB29266.1"/>
    <property type="molecule type" value="Genomic_DNA"/>
</dbReference>
<keyword evidence="1" id="KW-1133">Transmembrane helix</keyword>
<dbReference type="RefSeq" id="WP_189579136.1">
    <property type="nucleotide sequence ID" value="NZ_BMYF01000003.1"/>
</dbReference>
<reference evidence="2" key="1">
    <citation type="journal article" date="2014" name="Int. J. Syst. Evol. Microbiol.">
        <title>Complete genome sequence of Corynebacterium casei LMG S-19264T (=DSM 44701T), isolated from a smear-ripened cheese.</title>
        <authorList>
            <consortium name="US DOE Joint Genome Institute (JGI-PGF)"/>
            <person name="Walter F."/>
            <person name="Albersmeier A."/>
            <person name="Kalinowski J."/>
            <person name="Ruckert C."/>
        </authorList>
    </citation>
    <scope>NUCLEOTIDE SEQUENCE</scope>
    <source>
        <strain evidence="2">KCTC 23224</strain>
    </source>
</reference>
<reference evidence="2" key="2">
    <citation type="submission" date="2020-09" db="EMBL/GenBank/DDBJ databases">
        <authorList>
            <person name="Sun Q."/>
            <person name="Kim S."/>
        </authorList>
    </citation>
    <scope>NUCLEOTIDE SEQUENCE</scope>
    <source>
        <strain evidence="2">KCTC 23224</strain>
    </source>
</reference>
<proteinExistence type="predicted"/>